<dbReference type="OrthoDB" id="4743695at2"/>
<dbReference type="OMA" id="CIGFAWT"/>
<keyword evidence="1" id="KW-0472">Membrane</keyword>
<dbReference type="RefSeq" id="WP_003924241.1">
    <property type="nucleotide sequence ID" value="NZ_BCTB01000006.1"/>
</dbReference>
<proteinExistence type="predicted"/>
<dbReference type="Proteomes" id="UP000069654">
    <property type="component" value="Unassembled WGS sequence"/>
</dbReference>
<dbReference type="AlphaFoldDB" id="A0A100XD01"/>
<gene>
    <name evidence="2" type="ORF">RMCT_1286</name>
</gene>
<dbReference type="STRING" id="1797.RMCT_1286"/>
<comment type="caution">
    <text evidence="2">The sequence shown here is derived from an EMBL/GenBank/DDBJ whole genome shotgun (WGS) entry which is preliminary data.</text>
</comment>
<evidence type="ECO:0000256" key="1">
    <source>
        <dbReference type="SAM" id="Phobius"/>
    </source>
</evidence>
<reference evidence="3" key="2">
    <citation type="submission" date="2016-02" db="EMBL/GenBank/DDBJ databases">
        <title>Draft genome sequence of five rapidly growing Mycobacterium species.</title>
        <authorList>
            <person name="Katahira K."/>
            <person name="Gotou Y."/>
            <person name="Iida K."/>
            <person name="Ogura Y."/>
            <person name="Hayashi T."/>
        </authorList>
    </citation>
    <scope>NUCLEOTIDE SEQUENCE [LARGE SCALE GENOMIC DNA]</scope>
    <source>
        <strain evidence="3">JCM6362</strain>
    </source>
</reference>
<evidence type="ECO:0000313" key="2">
    <source>
        <dbReference type="EMBL" id="GAT14315.1"/>
    </source>
</evidence>
<organism evidence="2 3">
    <name type="scientific">Mycolicibacterium thermoresistibile</name>
    <name type="common">Mycobacterium thermoresistibile</name>
    <dbReference type="NCBI Taxonomy" id="1797"/>
    <lineage>
        <taxon>Bacteria</taxon>
        <taxon>Bacillati</taxon>
        <taxon>Actinomycetota</taxon>
        <taxon>Actinomycetes</taxon>
        <taxon>Mycobacteriales</taxon>
        <taxon>Mycobacteriaceae</taxon>
        <taxon>Mycolicibacterium</taxon>
    </lineage>
</organism>
<feature type="transmembrane region" description="Helical" evidence="1">
    <location>
        <begin position="20"/>
        <end position="40"/>
    </location>
</feature>
<name>A0A100XD01_MYCTH</name>
<keyword evidence="1" id="KW-0812">Transmembrane</keyword>
<reference evidence="2 3" key="1">
    <citation type="journal article" date="2016" name="Genome Announc.">
        <title>Draft Genome Sequences of Five Rapidly Growing Mycobacterium Species, M. thermoresistibile, M. fortuitum subsp. acetamidolyticum, M. canariasense, M. brisbanense, and M. novocastrense.</title>
        <authorList>
            <person name="Katahira K."/>
            <person name="Ogura Y."/>
            <person name="Gotoh Y."/>
            <person name="Hayashi T."/>
        </authorList>
    </citation>
    <scope>NUCLEOTIDE SEQUENCE [LARGE SCALE GENOMIC DNA]</scope>
    <source>
        <strain evidence="2 3">JCM6362</strain>
    </source>
</reference>
<dbReference type="EMBL" id="BCTB01000006">
    <property type="protein sequence ID" value="GAT14315.1"/>
    <property type="molecule type" value="Genomic_DNA"/>
</dbReference>
<sequence>MTLLRRVLNHRVSVEAVLEAALWALLPYVVVGLVWAFFHPELVGHLEAQLHRLFPAGSEILAMGVVAGLWPILMAAPNVCMY</sequence>
<evidence type="ECO:0000313" key="3">
    <source>
        <dbReference type="Proteomes" id="UP000069654"/>
    </source>
</evidence>
<protein>
    <submittedName>
        <fullName evidence="2">Uncharacterized protein</fullName>
    </submittedName>
</protein>
<accession>A0A100XD01</accession>
<feature type="transmembrane region" description="Helical" evidence="1">
    <location>
        <begin position="60"/>
        <end position="80"/>
    </location>
</feature>
<keyword evidence="1" id="KW-1133">Transmembrane helix</keyword>